<dbReference type="PROSITE" id="PS51257">
    <property type="entry name" value="PROKAR_LIPOPROTEIN"/>
    <property type="match status" value="1"/>
</dbReference>
<dbReference type="RefSeq" id="WP_344629085.1">
    <property type="nucleotide sequence ID" value="NZ_BAAATJ010000002.1"/>
</dbReference>
<dbReference type="Pfam" id="PF13623">
    <property type="entry name" value="SurA_N_2"/>
    <property type="match status" value="1"/>
</dbReference>
<evidence type="ECO:0000313" key="3">
    <source>
        <dbReference type="Proteomes" id="UP001500058"/>
    </source>
</evidence>
<keyword evidence="1" id="KW-0732">Signal</keyword>
<dbReference type="InterPro" id="IPR027304">
    <property type="entry name" value="Trigger_fact/SurA_dom_sf"/>
</dbReference>
<protein>
    <submittedName>
        <fullName evidence="2">SurA N-terminal domain-containing protein</fullName>
    </submittedName>
</protein>
<dbReference type="EMBL" id="BAAATJ010000002">
    <property type="protein sequence ID" value="GAA2385196.1"/>
    <property type="molecule type" value="Genomic_DNA"/>
</dbReference>
<sequence>MFRRRTSLSLSAAAAVLVASPLLTACGSDAHPGAAAVVDGERITVSQVQAKVRAVREAQRESEQGAELIRNTEQLARGTLHGMVFERVLERAAEDAGVRVTRRDVQQAREAAEHRMGGPEELKAMMLQQRAAAPREIDGMVRIQLLIQKLGERLGANQQTPQGQEKLRSALEKASKDMDVTVNPRYGTWDDEQITLADIEQPWIREVSNPKPRQAA</sequence>
<proteinExistence type="predicted"/>
<dbReference type="Proteomes" id="UP001500058">
    <property type="component" value="Unassembled WGS sequence"/>
</dbReference>
<dbReference type="Gene3D" id="1.10.4030.10">
    <property type="entry name" value="Porin chaperone SurA, peptide-binding domain"/>
    <property type="match status" value="1"/>
</dbReference>
<name>A0ABN3HPH3_9ACTN</name>
<keyword evidence="3" id="KW-1185">Reference proteome</keyword>
<reference evidence="2 3" key="1">
    <citation type="journal article" date="2019" name="Int. J. Syst. Evol. Microbiol.">
        <title>The Global Catalogue of Microorganisms (GCM) 10K type strain sequencing project: providing services to taxonomists for standard genome sequencing and annotation.</title>
        <authorList>
            <consortium name="The Broad Institute Genomics Platform"/>
            <consortium name="The Broad Institute Genome Sequencing Center for Infectious Disease"/>
            <person name="Wu L."/>
            <person name="Ma J."/>
        </authorList>
    </citation>
    <scope>NUCLEOTIDE SEQUENCE [LARGE SCALE GENOMIC DNA]</scope>
    <source>
        <strain evidence="2 3">JCM 6921</strain>
    </source>
</reference>
<feature type="chain" id="PRO_5047002302" evidence="1">
    <location>
        <begin position="26"/>
        <end position="216"/>
    </location>
</feature>
<evidence type="ECO:0000313" key="2">
    <source>
        <dbReference type="EMBL" id="GAA2385196.1"/>
    </source>
</evidence>
<accession>A0ABN3HPH3</accession>
<gene>
    <name evidence="2" type="ORF">GCM10010420_04470</name>
</gene>
<dbReference type="SUPFAM" id="SSF109998">
    <property type="entry name" value="Triger factor/SurA peptide-binding domain-like"/>
    <property type="match status" value="1"/>
</dbReference>
<organism evidence="2 3">
    <name type="scientific">Streptomyces glaucosporus</name>
    <dbReference type="NCBI Taxonomy" id="284044"/>
    <lineage>
        <taxon>Bacteria</taxon>
        <taxon>Bacillati</taxon>
        <taxon>Actinomycetota</taxon>
        <taxon>Actinomycetes</taxon>
        <taxon>Kitasatosporales</taxon>
        <taxon>Streptomycetaceae</taxon>
        <taxon>Streptomyces</taxon>
    </lineage>
</organism>
<comment type="caution">
    <text evidence="2">The sequence shown here is derived from an EMBL/GenBank/DDBJ whole genome shotgun (WGS) entry which is preliminary data.</text>
</comment>
<feature type="signal peptide" evidence="1">
    <location>
        <begin position="1"/>
        <end position="25"/>
    </location>
</feature>
<evidence type="ECO:0000256" key="1">
    <source>
        <dbReference type="SAM" id="SignalP"/>
    </source>
</evidence>